<protein>
    <recommendedName>
        <fullName evidence="3">DUF2505 domain-containing protein</fullName>
    </recommendedName>
</protein>
<dbReference type="Pfam" id="PF10698">
    <property type="entry name" value="DUF2505"/>
    <property type="match status" value="1"/>
</dbReference>
<dbReference type="InterPro" id="IPR019639">
    <property type="entry name" value="DUF2505"/>
</dbReference>
<comment type="caution">
    <text evidence="1">The sequence shown here is derived from an EMBL/GenBank/DDBJ whole genome shotgun (WGS) entry which is preliminary data.</text>
</comment>
<gene>
    <name evidence="1" type="ORF">J2S45_001596</name>
</gene>
<accession>A0ABT9PJP0</accession>
<dbReference type="RefSeq" id="WP_270975792.1">
    <property type="nucleotide sequence ID" value="NZ_CP133407.1"/>
</dbReference>
<organism evidence="1 2">
    <name type="scientific">Trueperella abortisuis</name>
    <dbReference type="NCBI Taxonomy" id="445930"/>
    <lineage>
        <taxon>Bacteria</taxon>
        <taxon>Bacillati</taxon>
        <taxon>Actinomycetota</taxon>
        <taxon>Actinomycetes</taxon>
        <taxon>Actinomycetales</taxon>
        <taxon>Actinomycetaceae</taxon>
        <taxon>Trueperella</taxon>
    </lineage>
</organism>
<dbReference type="EMBL" id="JAUSQL010000001">
    <property type="protein sequence ID" value="MDP9832917.1"/>
    <property type="molecule type" value="Genomic_DNA"/>
</dbReference>
<proteinExistence type="predicted"/>
<keyword evidence="2" id="KW-1185">Reference proteome</keyword>
<reference evidence="1 2" key="1">
    <citation type="submission" date="2023-07" db="EMBL/GenBank/DDBJ databases">
        <title>Sequencing the genomes of 1000 actinobacteria strains.</title>
        <authorList>
            <person name="Klenk H.-P."/>
        </authorList>
    </citation>
    <scope>NUCLEOTIDE SEQUENCE [LARGE SCALE GENOMIC DNA]</scope>
    <source>
        <strain evidence="1 2">DSM 19515</strain>
    </source>
</reference>
<evidence type="ECO:0000313" key="2">
    <source>
        <dbReference type="Proteomes" id="UP001230145"/>
    </source>
</evidence>
<evidence type="ECO:0000313" key="1">
    <source>
        <dbReference type="EMBL" id="MDP9832917.1"/>
    </source>
</evidence>
<sequence length="170" mass="17983">MKFVSETSYAGPLGLVLEALTSRELLLAREKAAGTEQMVEFAEDGATHSFRIQLAPEQIPAAARSFFPHGAKVFATATPVVQAEAGRVHGAKIPYIIDVSGAPVAGTLTFLLADTGATTAAKISGEVKVSVPFIGGLIEKKVVDHLGKVIAEDTKLVNAEVLRRRTEESQ</sequence>
<dbReference type="Proteomes" id="UP001230145">
    <property type="component" value="Unassembled WGS sequence"/>
</dbReference>
<evidence type="ECO:0008006" key="3">
    <source>
        <dbReference type="Google" id="ProtNLM"/>
    </source>
</evidence>
<name>A0ABT9PJP0_9ACTO</name>